<reference evidence="1 2" key="1">
    <citation type="journal article" date="2012" name="Science">
        <title>Ecological populations of bacteria act as socially cohesive units of antibiotic production and resistance.</title>
        <authorList>
            <person name="Cordero O.X."/>
            <person name="Wildschutte H."/>
            <person name="Kirkup B."/>
            <person name="Proehl S."/>
            <person name="Ngo L."/>
            <person name="Hussain F."/>
            <person name="Le Roux F."/>
            <person name="Mincer T."/>
            <person name="Polz M.F."/>
        </authorList>
    </citation>
    <scope>NUCLEOTIDE SEQUENCE [LARGE SCALE GENOMIC DNA]</scope>
    <source>
        <strain evidence="1 2">ZF-129</strain>
    </source>
</reference>
<sequence length="181" mass="20942">MSMKSNTDYRIIHMAVAVPNDTDQETMMDVLTAAMVPLVRTDSISDYYINLDHSNTVTTSPNPVESEVFKQSKLINDLSAVRHVVSTEERGNHLFISEEGDIAFYKKLVDGQYWTFRFTRASYPSIDSRILYKSAEQMMDYFFEQHDGWLILKTQFTLCGLDKRHIDSEYLTKEAETCIKI</sequence>
<dbReference type="STRING" id="1187848.A1QO_06215"/>
<dbReference type="AlphaFoldDB" id="A0A1E5BG32"/>
<gene>
    <name evidence="1" type="ORF">A1QO_06215</name>
</gene>
<comment type="caution">
    <text evidence="1">The sequence shown here is derived from an EMBL/GenBank/DDBJ whole genome shotgun (WGS) entry which is preliminary data.</text>
</comment>
<proteinExistence type="predicted"/>
<dbReference type="EMBL" id="AJYQ02000082">
    <property type="protein sequence ID" value="OEE34976.1"/>
    <property type="molecule type" value="Genomic_DNA"/>
</dbReference>
<evidence type="ECO:0000313" key="2">
    <source>
        <dbReference type="Proteomes" id="UP000094741"/>
    </source>
</evidence>
<protein>
    <submittedName>
        <fullName evidence="1">Uncharacterized protein</fullName>
    </submittedName>
</protein>
<dbReference type="RefSeq" id="WP_017041564.1">
    <property type="nucleotide sequence ID" value="NZ_AJYQ02000082.1"/>
</dbReference>
<dbReference type="Proteomes" id="UP000094741">
    <property type="component" value="Unassembled WGS sequence"/>
</dbReference>
<name>A0A1E5BG32_9VIBR</name>
<organism evidence="1 2">
    <name type="scientific">Vibrio genomosp. F10 str. ZF-129</name>
    <dbReference type="NCBI Taxonomy" id="1187848"/>
    <lineage>
        <taxon>Bacteria</taxon>
        <taxon>Pseudomonadati</taxon>
        <taxon>Pseudomonadota</taxon>
        <taxon>Gammaproteobacteria</taxon>
        <taxon>Vibrionales</taxon>
        <taxon>Vibrionaceae</taxon>
        <taxon>Vibrio</taxon>
    </lineage>
</organism>
<evidence type="ECO:0000313" key="1">
    <source>
        <dbReference type="EMBL" id="OEE34976.1"/>
    </source>
</evidence>
<accession>A0A1E5BG32</accession>